<reference evidence="3" key="1">
    <citation type="submission" date="2023-06" db="EMBL/GenBank/DDBJ databases">
        <title>Identification and characterization of horizontal gene transfer across gut microbiota members of farm animals based on homology search.</title>
        <authorList>
            <person name="Schwarzerova J."/>
            <person name="Nykrynova M."/>
            <person name="Jureckova K."/>
            <person name="Cejkova D."/>
            <person name="Rychlik I."/>
        </authorList>
    </citation>
    <scope>NUCLEOTIDE SEQUENCE</scope>
    <source>
        <strain evidence="3">153_Feed</strain>
    </source>
</reference>
<feature type="region of interest" description="Disordered" evidence="2">
    <location>
        <begin position="92"/>
        <end position="142"/>
    </location>
</feature>
<keyword evidence="1" id="KW-0175">Coiled coil</keyword>
<name>A0ABT7V608_9ACTN</name>
<dbReference type="Proteomes" id="UP001529256">
    <property type="component" value="Unassembled WGS sequence"/>
</dbReference>
<feature type="compositionally biased region" description="Gly residues" evidence="2">
    <location>
        <begin position="96"/>
        <end position="110"/>
    </location>
</feature>
<feature type="compositionally biased region" description="Low complexity" evidence="2">
    <location>
        <begin position="117"/>
        <end position="133"/>
    </location>
</feature>
<organism evidence="3 4">
    <name type="scientific">Thermophilibacter provencensis</name>
    <dbReference type="NCBI Taxonomy" id="1852386"/>
    <lineage>
        <taxon>Bacteria</taxon>
        <taxon>Bacillati</taxon>
        <taxon>Actinomycetota</taxon>
        <taxon>Coriobacteriia</taxon>
        <taxon>Coriobacteriales</taxon>
        <taxon>Atopobiaceae</taxon>
        <taxon>Thermophilibacter</taxon>
    </lineage>
</organism>
<reference evidence="3" key="2">
    <citation type="submission" date="2023-06" db="EMBL/GenBank/DDBJ databases">
        <authorList>
            <person name="Zeman M."/>
            <person name="Kubasova T."/>
            <person name="Jahodarova E."/>
            <person name="Nykrynova M."/>
            <person name="Rychlik I."/>
        </authorList>
    </citation>
    <scope>NUCLEOTIDE SEQUENCE</scope>
    <source>
        <strain evidence="3">153_Feed</strain>
    </source>
</reference>
<accession>A0ABT7V608</accession>
<gene>
    <name evidence="3" type="ORF">QUW25_09590</name>
</gene>
<proteinExistence type="predicted"/>
<dbReference type="RefSeq" id="WP_289511992.1">
    <property type="nucleotide sequence ID" value="NZ_JAUDEA010000024.1"/>
</dbReference>
<evidence type="ECO:0000256" key="1">
    <source>
        <dbReference type="SAM" id="Coils"/>
    </source>
</evidence>
<sequence length="142" mass="14004">MAEIRIEGAAGAKLAQMLEAATSERVGELSGRVAEADAEVELMLERKAAAEAKARRARARYAAAVKARDELALELAMTAKLAGVDLAVGPEPVPGAIGGRGAAGGPAGGEGADEAPAETATARPQGAGAPGPVVGDGGLPRQ</sequence>
<dbReference type="EMBL" id="JAUDEA010000024">
    <property type="protein sequence ID" value="MDM8271916.1"/>
    <property type="molecule type" value="Genomic_DNA"/>
</dbReference>
<keyword evidence="4" id="KW-1185">Reference proteome</keyword>
<protein>
    <submittedName>
        <fullName evidence="3">Uncharacterized protein</fullName>
    </submittedName>
</protein>
<comment type="caution">
    <text evidence="3">The sequence shown here is derived from an EMBL/GenBank/DDBJ whole genome shotgun (WGS) entry which is preliminary data.</text>
</comment>
<evidence type="ECO:0000313" key="4">
    <source>
        <dbReference type="Proteomes" id="UP001529256"/>
    </source>
</evidence>
<evidence type="ECO:0000256" key="2">
    <source>
        <dbReference type="SAM" id="MobiDB-lite"/>
    </source>
</evidence>
<evidence type="ECO:0000313" key="3">
    <source>
        <dbReference type="EMBL" id="MDM8271916.1"/>
    </source>
</evidence>
<feature type="coiled-coil region" evidence="1">
    <location>
        <begin position="33"/>
        <end position="60"/>
    </location>
</feature>